<feature type="compositionally biased region" description="Basic and acidic residues" evidence="2">
    <location>
        <begin position="167"/>
        <end position="190"/>
    </location>
</feature>
<feature type="compositionally biased region" description="Acidic residues" evidence="2">
    <location>
        <begin position="213"/>
        <end position="222"/>
    </location>
</feature>
<reference evidence="4" key="1">
    <citation type="submission" date="2025-08" db="UniProtKB">
        <authorList>
            <consortium name="RefSeq"/>
        </authorList>
    </citation>
    <scope>IDENTIFICATION</scope>
    <source>
        <tissue evidence="4">Young leaves</tissue>
    </source>
</reference>
<evidence type="ECO:0000256" key="1">
    <source>
        <dbReference type="SAM" id="Coils"/>
    </source>
</evidence>
<dbReference type="PANTHER" id="PTHR34356:SF3">
    <property type="entry name" value="EXPRESSED PROTEIN"/>
    <property type="match status" value="1"/>
</dbReference>
<evidence type="ECO:0000256" key="2">
    <source>
        <dbReference type="SAM" id="MobiDB-lite"/>
    </source>
</evidence>
<feature type="region of interest" description="Disordered" evidence="2">
    <location>
        <begin position="117"/>
        <end position="228"/>
    </location>
</feature>
<evidence type="ECO:0000313" key="4">
    <source>
        <dbReference type="RefSeq" id="XP_022940681.1"/>
    </source>
</evidence>
<gene>
    <name evidence="4" type="primary">LOC111446176</name>
</gene>
<dbReference type="AlphaFoldDB" id="A0A6J1FJ59"/>
<dbReference type="GeneID" id="111446176"/>
<organism evidence="3 4">
    <name type="scientific">Cucurbita moschata</name>
    <name type="common">Winter crookneck squash</name>
    <name type="synonym">Cucurbita pepo var. moschata</name>
    <dbReference type="NCBI Taxonomy" id="3662"/>
    <lineage>
        <taxon>Eukaryota</taxon>
        <taxon>Viridiplantae</taxon>
        <taxon>Streptophyta</taxon>
        <taxon>Embryophyta</taxon>
        <taxon>Tracheophyta</taxon>
        <taxon>Spermatophyta</taxon>
        <taxon>Magnoliopsida</taxon>
        <taxon>eudicotyledons</taxon>
        <taxon>Gunneridae</taxon>
        <taxon>Pentapetalae</taxon>
        <taxon>rosids</taxon>
        <taxon>fabids</taxon>
        <taxon>Cucurbitales</taxon>
        <taxon>Cucurbitaceae</taxon>
        <taxon>Cucurbiteae</taxon>
        <taxon>Cucurbita</taxon>
    </lineage>
</organism>
<feature type="compositionally biased region" description="Polar residues" evidence="2">
    <location>
        <begin position="136"/>
        <end position="155"/>
    </location>
</feature>
<feature type="coiled-coil region" evidence="1">
    <location>
        <begin position="22"/>
        <end position="56"/>
    </location>
</feature>
<dbReference type="RefSeq" id="XP_022940681.1">
    <property type="nucleotide sequence ID" value="XM_023084913.1"/>
</dbReference>
<accession>A0A6J1FJ59</accession>
<keyword evidence="1" id="KW-0175">Coiled coil</keyword>
<protein>
    <submittedName>
        <fullName evidence="4">Uncharacterized protein LOC111446176</fullName>
    </submittedName>
</protein>
<keyword evidence="3" id="KW-1185">Reference proteome</keyword>
<proteinExistence type="predicted"/>
<dbReference type="PANTHER" id="PTHR34356">
    <property type="entry name" value="ANTIGENIC HEAT-STABLE PROTEIN"/>
    <property type="match status" value="1"/>
</dbReference>
<dbReference type="Proteomes" id="UP000504609">
    <property type="component" value="Unplaced"/>
</dbReference>
<name>A0A6J1FJ59_CUCMO</name>
<sequence>MEVGPKISGEDVIEKLKDDGDFDKLRLKIIRKLKDNEELRNNIVAIVKQSAALNRAGAENVKPRQLSDAIFDEVGDEIMSKVSDNLWEIIRSDDGMKNEITETVQSIYDNLANPKAKEDAEASTHHAIPVWKEADNNGSMKASTSQSEHTESNPIEPSGYSFAGNHTNKEKQHVDELQFIKRDNDSRNDMSDADNVDPAPGFVSNTKHNQMCIDDDSDEDPDVPPGFG</sequence>
<evidence type="ECO:0000313" key="3">
    <source>
        <dbReference type="Proteomes" id="UP000504609"/>
    </source>
</evidence>
<dbReference type="KEGG" id="cmos:111446176"/>